<name>A0AAD5MBP0_PARTN</name>
<dbReference type="AlphaFoldDB" id="A0AAD5MBP0"/>
<protein>
    <submittedName>
        <fullName evidence="1">Uncharacterized protein</fullName>
    </submittedName>
</protein>
<accession>A0AAD5MBP0</accession>
<sequence>MGQNSLSIRDTFLVSFLIAHSSDIFSIFDKCNTLFRLLTSWFFDTSASLRRRILAYWREAGRRLGTYQAGETIAIVRKLQSLVVEGRTLSSNLWINATPKAASRVKKNSKERSATNLNSVMIYSKKSPEQEN</sequence>
<organism evidence="1 2">
    <name type="scientific">Parelaphostrongylus tenuis</name>
    <name type="common">Meningeal worm</name>
    <dbReference type="NCBI Taxonomy" id="148309"/>
    <lineage>
        <taxon>Eukaryota</taxon>
        <taxon>Metazoa</taxon>
        <taxon>Ecdysozoa</taxon>
        <taxon>Nematoda</taxon>
        <taxon>Chromadorea</taxon>
        <taxon>Rhabditida</taxon>
        <taxon>Rhabditina</taxon>
        <taxon>Rhabditomorpha</taxon>
        <taxon>Strongyloidea</taxon>
        <taxon>Metastrongylidae</taxon>
        <taxon>Parelaphostrongylus</taxon>
    </lineage>
</organism>
<gene>
    <name evidence="1" type="ORF">KIN20_013146</name>
</gene>
<comment type="caution">
    <text evidence="1">The sequence shown here is derived from an EMBL/GenBank/DDBJ whole genome shotgun (WGS) entry which is preliminary data.</text>
</comment>
<proteinExistence type="predicted"/>
<dbReference type="Proteomes" id="UP001196413">
    <property type="component" value="Unassembled WGS sequence"/>
</dbReference>
<feature type="non-terminal residue" evidence="1">
    <location>
        <position position="1"/>
    </location>
</feature>
<keyword evidence="2" id="KW-1185">Reference proteome</keyword>
<reference evidence="1" key="1">
    <citation type="submission" date="2021-06" db="EMBL/GenBank/DDBJ databases">
        <title>Parelaphostrongylus tenuis whole genome reference sequence.</title>
        <authorList>
            <person name="Garwood T.J."/>
            <person name="Larsen P.A."/>
            <person name="Fountain-Jones N.M."/>
            <person name="Garbe J.R."/>
            <person name="Macchietto M.G."/>
            <person name="Kania S.A."/>
            <person name="Gerhold R.W."/>
            <person name="Richards J.E."/>
            <person name="Wolf T.M."/>
        </authorList>
    </citation>
    <scope>NUCLEOTIDE SEQUENCE</scope>
    <source>
        <strain evidence="1">MNPRO001-30</strain>
        <tissue evidence="1">Meninges</tissue>
    </source>
</reference>
<evidence type="ECO:0000313" key="2">
    <source>
        <dbReference type="Proteomes" id="UP001196413"/>
    </source>
</evidence>
<evidence type="ECO:0000313" key="1">
    <source>
        <dbReference type="EMBL" id="KAJ1355652.1"/>
    </source>
</evidence>
<dbReference type="EMBL" id="JAHQIW010002539">
    <property type="protein sequence ID" value="KAJ1355652.1"/>
    <property type="molecule type" value="Genomic_DNA"/>
</dbReference>